<dbReference type="Proteomes" id="UP000481861">
    <property type="component" value="Unassembled WGS sequence"/>
</dbReference>
<sequence length="52" mass="6083">DGRMLRAIGMSRFILHKHYNWTHYVPVYATALLLDPSRRAAYVRKDVGEACY</sequence>
<protein>
    <submittedName>
        <fullName evidence="1">Uncharacterized protein</fullName>
    </submittedName>
</protein>
<evidence type="ECO:0000313" key="1">
    <source>
        <dbReference type="EMBL" id="KAF2874294.1"/>
    </source>
</evidence>
<name>A0A7C8I9V7_9PLEO</name>
<proteinExistence type="predicted"/>
<dbReference type="OrthoDB" id="3791344at2759"/>
<evidence type="ECO:0000313" key="2">
    <source>
        <dbReference type="Proteomes" id="UP000481861"/>
    </source>
</evidence>
<gene>
    <name evidence="1" type="ORF">BDV95DRAFT_487482</name>
</gene>
<comment type="caution">
    <text evidence="1">The sequence shown here is derived from an EMBL/GenBank/DDBJ whole genome shotgun (WGS) entry which is preliminary data.</text>
</comment>
<keyword evidence="2" id="KW-1185">Reference proteome</keyword>
<accession>A0A7C8I9V7</accession>
<feature type="non-terminal residue" evidence="1">
    <location>
        <position position="1"/>
    </location>
</feature>
<organism evidence="1 2">
    <name type="scientific">Massariosphaeria phaeospora</name>
    <dbReference type="NCBI Taxonomy" id="100035"/>
    <lineage>
        <taxon>Eukaryota</taxon>
        <taxon>Fungi</taxon>
        <taxon>Dikarya</taxon>
        <taxon>Ascomycota</taxon>
        <taxon>Pezizomycotina</taxon>
        <taxon>Dothideomycetes</taxon>
        <taxon>Pleosporomycetidae</taxon>
        <taxon>Pleosporales</taxon>
        <taxon>Pleosporales incertae sedis</taxon>
        <taxon>Massariosphaeria</taxon>
    </lineage>
</organism>
<reference evidence="1 2" key="1">
    <citation type="submission" date="2020-01" db="EMBL/GenBank/DDBJ databases">
        <authorList>
            <consortium name="DOE Joint Genome Institute"/>
            <person name="Haridas S."/>
            <person name="Albert R."/>
            <person name="Binder M."/>
            <person name="Bloem J."/>
            <person name="Labutti K."/>
            <person name="Salamov A."/>
            <person name="Andreopoulos B."/>
            <person name="Baker S.E."/>
            <person name="Barry K."/>
            <person name="Bills G."/>
            <person name="Bluhm B.H."/>
            <person name="Cannon C."/>
            <person name="Castanera R."/>
            <person name="Culley D.E."/>
            <person name="Daum C."/>
            <person name="Ezra D."/>
            <person name="Gonzalez J.B."/>
            <person name="Henrissat B."/>
            <person name="Kuo A."/>
            <person name="Liang C."/>
            <person name="Lipzen A."/>
            <person name="Lutzoni F."/>
            <person name="Magnuson J."/>
            <person name="Mondo S."/>
            <person name="Nolan M."/>
            <person name="Ohm R."/>
            <person name="Pangilinan J."/>
            <person name="Park H.-J.H."/>
            <person name="Ramirez L."/>
            <person name="Alfaro M."/>
            <person name="Sun H."/>
            <person name="Tritt A."/>
            <person name="Yoshinaga Y."/>
            <person name="Zwiers L.-H.L."/>
            <person name="Turgeon B.G."/>
            <person name="Goodwin S.B."/>
            <person name="Spatafora J.W."/>
            <person name="Crous P.W."/>
            <person name="Grigoriev I.V."/>
        </authorList>
    </citation>
    <scope>NUCLEOTIDE SEQUENCE [LARGE SCALE GENOMIC DNA]</scope>
    <source>
        <strain evidence="1 2">CBS 611.86</strain>
    </source>
</reference>
<dbReference type="AlphaFoldDB" id="A0A7C8I9V7"/>
<dbReference type="EMBL" id="JAADJZ010000006">
    <property type="protein sequence ID" value="KAF2874294.1"/>
    <property type="molecule type" value="Genomic_DNA"/>
</dbReference>